<comment type="caution">
    <text evidence="3">The sequence shown here is derived from an EMBL/GenBank/DDBJ whole genome shotgun (WGS) entry which is preliminary data.</text>
</comment>
<keyword evidence="2" id="KW-0812">Transmembrane</keyword>
<organism evidence="3 4">
    <name type="scientific">Klugiella xanthotipulae</name>
    <dbReference type="NCBI Taxonomy" id="244735"/>
    <lineage>
        <taxon>Bacteria</taxon>
        <taxon>Bacillati</taxon>
        <taxon>Actinomycetota</taxon>
        <taxon>Actinomycetes</taxon>
        <taxon>Micrococcales</taxon>
        <taxon>Microbacteriaceae</taxon>
        <taxon>Klugiella</taxon>
    </lineage>
</organism>
<feature type="transmembrane region" description="Helical" evidence="2">
    <location>
        <begin position="51"/>
        <end position="74"/>
    </location>
</feature>
<dbReference type="AlphaFoldDB" id="A0A543I507"/>
<gene>
    <name evidence="3" type="ORF">FB466_0451</name>
</gene>
<dbReference type="Proteomes" id="UP000318331">
    <property type="component" value="Unassembled WGS sequence"/>
</dbReference>
<reference evidence="3 4" key="1">
    <citation type="submission" date="2019-06" db="EMBL/GenBank/DDBJ databases">
        <title>Sequencing the genomes of 1000 actinobacteria strains.</title>
        <authorList>
            <person name="Klenk H.-P."/>
        </authorList>
    </citation>
    <scope>NUCLEOTIDE SEQUENCE [LARGE SCALE GENOMIC DNA]</scope>
    <source>
        <strain evidence="3 4">DSM 18031</strain>
    </source>
</reference>
<dbReference type="EMBL" id="VFPN01000001">
    <property type="protein sequence ID" value="TQM65644.1"/>
    <property type="molecule type" value="Genomic_DNA"/>
</dbReference>
<keyword evidence="2" id="KW-1133">Transmembrane helix</keyword>
<evidence type="ECO:0008006" key="5">
    <source>
        <dbReference type="Google" id="ProtNLM"/>
    </source>
</evidence>
<keyword evidence="2" id="KW-0472">Membrane</keyword>
<proteinExistence type="predicted"/>
<evidence type="ECO:0000313" key="4">
    <source>
        <dbReference type="Proteomes" id="UP000318331"/>
    </source>
</evidence>
<feature type="region of interest" description="Disordered" evidence="1">
    <location>
        <begin position="1"/>
        <end position="45"/>
    </location>
</feature>
<sequence length="275" mass="28642">MTQPFDTERFPVNTMTPSAPQSQGGFPSAGPDSPPAPAASTPSDGPNPWKVATLLVGSVIAIGAIVSVAFTGFVGGQFSRYNTTVPITEKVLNVSVSAEIADVRVERSAGITQAQVRYDTLGFGRDEQPGQMISIEVVDGTLRVTVPSRSGGAFWNRDYVSDIRVELPADDAALESVRVDGNVGSVRVSTDVTDVDVTTQVGDIRIETETKPETVRAVTEVGTVRVLVPTGTYSAVVESDIGGARVSGIVVDPAAPRSILVTSNVGDVRVDAVGG</sequence>
<name>A0A543I507_9MICO</name>
<evidence type="ECO:0000256" key="2">
    <source>
        <dbReference type="SAM" id="Phobius"/>
    </source>
</evidence>
<feature type="compositionally biased region" description="Polar residues" evidence="1">
    <location>
        <begin position="13"/>
        <end position="23"/>
    </location>
</feature>
<keyword evidence="4" id="KW-1185">Reference proteome</keyword>
<evidence type="ECO:0000256" key="1">
    <source>
        <dbReference type="SAM" id="MobiDB-lite"/>
    </source>
</evidence>
<protein>
    <recommendedName>
        <fullName evidence="5">Adhesin</fullName>
    </recommendedName>
</protein>
<accession>A0A543I507</accession>
<evidence type="ECO:0000313" key="3">
    <source>
        <dbReference type="EMBL" id="TQM65644.1"/>
    </source>
</evidence>